<organism evidence="2">
    <name type="scientific">Leptospirillum sp. Group II '5-way CG'</name>
    <dbReference type="NCBI Taxonomy" id="419541"/>
    <lineage>
        <taxon>Bacteria</taxon>
        <taxon>Pseudomonadati</taxon>
        <taxon>Nitrospirota</taxon>
        <taxon>Nitrospiria</taxon>
        <taxon>Nitrospirales</taxon>
        <taxon>Nitrospiraceae</taxon>
        <taxon>Leptospirillum</taxon>
    </lineage>
</organism>
<dbReference type="PANTHER" id="PTHR13696:SF99">
    <property type="entry name" value="COBYRINIC ACID AC-DIAMIDE SYNTHASE"/>
    <property type="match status" value="1"/>
</dbReference>
<dbReference type="Pfam" id="PF13614">
    <property type="entry name" value="AAA_31"/>
    <property type="match status" value="1"/>
</dbReference>
<reference evidence="2" key="1">
    <citation type="journal article" date="2004" name="Nature">
        <title>Community structure and metabolism through reconstruction of microbial genomes from the environment.</title>
        <authorList>
            <person name="Tyson G.W."/>
            <person name="Chapman J."/>
            <person name="Hugenholtz P."/>
            <person name="Allen E.E."/>
            <person name="Ram R.J."/>
            <person name="Richardson P.M."/>
            <person name="Solovyev V.V."/>
            <person name="Rubin E.M."/>
            <person name="Rokhsar D.S."/>
            <person name="Banfield J.F."/>
        </authorList>
    </citation>
    <scope>NUCLEOTIDE SEQUENCE [LARGE SCALE GENOMIC DNA]</scope>
</reference>
<dbReference type="SUPFAM" id="SSF52540">
    <property type="entry name" value="P-loop containing nucleoside triphosphate hydrolases"/>
    <property type="match status" value="1"/>
</dbReference>
<reference evidence="2" key="2">
    <citation type="journal article" date="2008" name="PLoS Biol.">
        <title>Population genomic analysis of strain variation in Leptospirillum group II bacteria involved in acid mine drainage formation.</title>
        <authorList>
            <person name="Simmons S.L."/>
            <person name="Dibartolo G."/>
            <person name="Denef V.J."/>
            <person name="Goltsman D.S."/>
            <person name="Thelen M.P."/>
            <person name="Banfield J.F."/>
        </authorList>
    </citation>
    <scope>NUCLEOTIDE SEQUENCE [LARGE SCALE GENOMIC DNA]</scope>
</reference>
<feature type="domain" description="AAA" evidence="1">
    <location>
        <begin position="2"/>
        <end position="159"/>
    </location>
</feature>
<proteinExistence type="predicted"/>
<gene>
    <name evidence="2" type="ORF">CGL2_09398001</name>
</gene>
<sequence>MIIVVTNQKGGVGKTTLACHLAWRAAESRSVLAVDLDTQANLTQTLLGRTIDVEGDSVHLFGTGSFTPREISNNLFLLTGGPSLKSVDEEVSLRDAIGMGNRLLDRGQIVVIDTPPAIGVRQVAPYFWADVLVLVLTPDVFSLKGLYDVKETLERVRRHHPKLTLRVVLNRHRPDVPRESEVIEMIRSEVGSDLVDPALLESRSISGSLAKRVPVWEYSYKSPARAKAVRSVCDLILGESVVETVETL</sequence>
<dbReference type="InterPro" id="IPR025669">
    <property type="entry name" value="AAA_dom"/>
</dbReference>
<dbReference type="InterPro" id="IPR050678">
    <property type="entry name" value="DNA_Partitioning_ATPase"/>
</dbReference>
<accession>B6AP59</accession>
<dbReference type="PANTHER" id="PTHR13696">
    <property type="entry name" value="P-LOOP CONTAINING NUCLEOSIDE TRIPHOSPHATE HYDROLASE"/>
    <property type="match status" value="1"/>
</dbReference>
<name>B6AP59_9BACT</name>
<dbReference type="EMBL" id="DS995260">
    <property type="protein sequence ID" value="EDZ39045.1"/>
    <property type="molecule type" value="Genomic_DNA"/>
</dbReference>
<evidence type="ECO:0000259" key="1">
    <source>
        <dbReference type="Pfam" id="PF13614"/>
    </source>
</evidence>
<dbReference type="CDD" id="cd02042">
    <property type="entry name" value="ParAB_family"/>
    <property type="match status" value="1"/>
</dbReference>
<dbReference type="AlphaFoldDB" id="B6AP59"/>
<dbReference type="Gene3D" id="3.40.50.300">
    <property type="entry name" value="P-loop containing nucleotide triphosphate hydrolases"/>
    <property type="match status" value="1"/>
</dbReference>
<protein>
    <submittedName>
        <fullName evidence="2">Putative cobyrinic acid a,c-diamide synthase</fullName>
    </submittedName>
</protein>
<dbReference type="InterPro" id="IPR027417">
    <property type="entry name" value="P-loop_NTPase"/>
</dbReference>
<evidence type="ECO:0000313" key="2">
    <source>
        <dbReference type="EMBL" id="EDZ39045.1"/>
    </source>
</evidence>